<evidence type="ECO:0000313" key="2">
    <source>
        <dbReference type="EnsemblPlants" id="OBART09G06480.1"/>
    </source>
</evidence>
<proteinExistence type="predicted"/>
<dbReference type="AlphaFoldDB" id="A0A0D3H5K7"/>
<keyword evidence="3" id="KW-1185">Reference proteome</keyword>
<organism evidence="2">
    <name type="scientific">Oryza barthii</name>
    <dbReference type="NCBI Taxonomy" id="65489"/>
    <lineage>
        <taxon>Eukaryota</taxon>
        <taxon>Viridiplantae</taxon>
        <taxon>Streptophyta</taxon>
        <taxon>Embryophyta</taxon>
        <taxon>Tracheophyta</taxon>
        <taxon>Spermatophyta</taxon>
        <taxon>Magnoliopsida</taxon>
        <taxon>Liliopsida</taxon>
        <taxon>Poales</taxon>
        <taxon>Poaceae</taxon>
        <taxon>BOP clade</taxon>
        <taxon>Oryzoideae</taxon>
        <taxon>Oryzeae</taxon>
        <taxon>Oryzinae</taxon>
        <taxon>Oryza</taxon>
    </lineage>
</organism>
<protein>
    <submittedName>
        <fullName evidence="2">Uncharacterized protein</fullName>
    </submittedName>
</protein>
<feature type="region of interest" description="Disordered" evidence="1">
    <location>
        <begin position="1"/>
        <end position="84"/>
    </location>
</feature>
<dbReference type="Proteomes" id="UP000026960">
    <property type="component" value="Chromosome 9"/>
</dbReference>
<sequence>MAPKEKDCSNKTSGKAMVRRRSNSKSPAASPTRLGDLPDKLAPRAHPPPPREPTRRRFHRKPSLNSIIKQKTRPWRTAPPSKSP</sequence>
<name>A0A0D3H5K7_9ORYZ</name>
<reference evidence="2" key="2">
    <citation type="submission" date="2015-03" db="UniProtKB">
        <authorList>
            <consortium name="EnsemblPlants"/>
        </authorList>
    </citation>
    <scope>IDENTIFICATION</scope>
</reference>
<dbReference type="Gramene" id="OBART09G06480.1">
    <property type="protein sequence ID" value="OBART09G06480.1"/>
    <property type="gene ID" value="OBART09G06480"/>
</dbReference>
<evidence type="ECO:0000313" key="3">
    <source>
        <dbReference type="Proteomes" id="UP000026960"/>
    </source>
</evidence>
<dbReference type="EnsemblPlants" id="OBART09G06480.1">
    <property type="protein sequence ID" value="OBART09G06480.1"/>
    <property type="gene ID" value="OBART09G06480"/>
</dbReference>
<reference evidence="2" key="1">
    <citation type="journal article" date="2009" name="Rice">
        <title>De Novo Next Generation Sequencing of Plant Genomes.</title>
        <authorList>
            <person name="Rounsley S."/>
            <person name="Marri P.R."/>
            <person name="Yu Y."/>
            <person name="He R."/>
            <person name="Sisneros N."/>
            <person name="Goicoechea J.L."/>
            <person name="Lee S.J."/>
            <person name="Angelova A."/>
            <person name="Kudrna D."/>
            <person name="Luo M."/>
            <person name="Affourtit J."/>
            <person name="Desany B."/>
            <person name="Knight J."/>
            <person name="Niazi F."/>
            <person name="Egholm M."/>
            <person name="Wing R.A."/>
        </authorList>
    </citation>
    <scope>NUCLEOTIDE SEQUENCE [LARGE SCALE GENOMIC DNA]</scope>
    <source>
        <strain evidence="2">cv. IRGC 105608</strain>
    </source>
</reference>
<dbReference type="HOGENOM" id="CLU_2531062_0_0_1"/>
<dbReference type="PaxDb" id="65489-OBART09G06480.1"/>
<evidence type="ECO:0000256" key="1">
    <source>
        <dbReference type="SAM" id="MobiDB-lite"/>
    </source>
</evidence>
<accession>A0A0D3H5K7</accession>